<keyword evidence="1" id="KW-0175">Coiled coil</keyword>
<dbReference type="EMBL" id="CAMXCT030006434">
    <property type="protein sequence ID" value="CAL4801896.1"/>
    <property type="molecule type" value="Genomic_DNA"/>
</dbReference>
<evidence type="ECO:0000256" key="2">
    <source>
        <dbReference type="SAM" id="MobiDB-lite"/>
    </source>
</evidence>
<proteinExistence type="predicted"/>
<sequence>MSSSSNSGSGSSGSSEEDKPCVTLENSETSSEAEVASAKARARAGMFTWPCPRHFHAELSERQSARVLKPADVSREDFLETFKTVLRRKGYLHNLVKAAVADEPHKHYQADGNARERHKHLIFLFRQPFVHASVCKMLGEQFGAHGFFTFHRAGWVAYLDYLMSESAKKPAQDLDRQMVFYPAAYTWQRAEAELGQMSLQMSGRRQNDGVQQRKEPEPKRRKQMTFSELTDFVVERGIRAVGALWQEAKEEKKAGNPLIWNHLGSLRDANAELQKILGAWHRPETLGATTLVSTPTFALTQFVLPPPVQEWMQTGYSKVALILQGPPGTGKTEMALSILLSLCPAGVHFLSKLDQIRKITINGGQGLLVDECTFRNIDIDDAKAWTDIAHPRDVRARNQDGHIPSAVPRIFTTNHHIGQFWPPEYFDVNHQQALDRRTLWLHIPDKVFETKHQATVAAPGFKAGLALGDSKVAEPNTTLLSTPAPDIDSVAQLDEEELNDMMNKAAEVKATLAQNQAKIRSCQQQARRQAKSLLQGGLSCAAVRRVLAVYAVSEWDLGLAVQAAQRLSSLATSDARFPTSESVRTLFTEHDLDDLLQLFDDGHALWVPARKFASQWAVRRGRLRATDAVDPDLLRQKGYHDMAVLLGAAVPQLRAAQYTRRKRRACGELRELAAETAVECPAGTRTELKKDQFEALVQAVTQQQLTPEQRARLDELTELYFQLEERPAVARQPFRLRASAALFTYNVQNLTEDAFSEFVSFIETLENVVRWTATLEESLHATESGRLHLHCFLEFSRAPDWATLQPLTWRGVLPNCSACKARGPRWREAADQGHFYCWAWKLGTRCVRTSNHEPWVHYTVRATWLDLLWSGHKLSHEVYLEYAAKVRLGFITRSKQVEAVVAHEQMRAFEAEQAAAVARLAPLKRPFKADVVERLQAWASQYEELQPRYKFCVLRAGSRCGKSTLAKSLHDLFPWKPPSA</sequence>
<name>A0A9P1DSB6_9DINO</name>
<feature type="region of interest" description="Disordered" evidence="2">
    <location>
        <begin position="202"/>
        <end position="222"/>
    </location>
</feature>
<dbReference type="EMBL" id="CAMXCT020006434">
    <property type="protein sequence ID" value="CAL1167959.1"/>
    <property type="molecule type" value="Genomic_DNA"/>
</dbReference>
<reference evidence="3" key="1">
    <citation type="submission" date="2022-10" db="EMBL/GenBank/DDBJ databases">
        <authorList>
            <person name="Chen Y."/>
            <person name="Dougan E. K."/>
            <person name="Chan C."/>
            <person name="Rhodes N."/>
            <person name="Thang M."/>
        </authorList>
    </citation>
    <scope>NUCLEOTIDE SEQUENCE</scope>
</reference>
<dbReference type="InterPro" id="IPR027417">
    <property type="entry name" value="P-loop_NTPase"/>
</dbReference>
<feature type="compositionally biased region" description="Low complexity" evidence="2">
    <location>
        <begin position="25"/>
        <end position="37"/>
    </location>
</feature>
<keyword evidence="5" id="KW-1185">Reference proteome</keyword>
<dbReference type="SUPFAM" id="SSF52540">
    <property type="entry name" value="P-loop containing nucleoside triphosphate hydrolases"/>
    <property type="match status" value="1"/>
</dbReference>
<comment type="caution">
    <text evidence="3">The sequence shown here is derived from an EMBL/GenBank/DDBJ whole genome shotgun (WGS) entry which is preliminary data.</text>
</comment>
<dbReference type="Gene3D" id="3.40.1310.20">
    <property type="match status" value="1"/>
</dbReference>
<feature type="compositionally biased region" description="Low complexity" evidence="2">
    <location>
        <begin position="1"/>
        <end position="14"/>
    </location>
</feature>
<evidence type="ECO:0000256" key="1">
    <source>
        <dbReference type="SAM" id="Coils"/>
    </source>
</evidence>
<accession>A0A9P1DSB6</accession>
<evidence type="ECO:0000313" key="4">
    <source>
        <dbReference type="EMBL" id="CAL4801896.1"/>
    </source>
</evidence>
<dbReference type="Proteomes" id="UP001152797">
    <property type="component" value="Unassembled WGS sequence"/>
</dbReference>
<organism evidence="3">
    <name type="scientific">Cladocopium goreaui</name>
    <dbReference type="NCBI Taxonomy" id="2562237"/>
    <lineage>
        <taxon>Eukaryota</taxon>
        <taxon>Sar</taxon>
        <taxon>Alveolata</taxon>
        <taxon>Dinophyceae</taxon>
        <taxon>Suessiales</taxon>
        <taxon>Symbiodiniaceae</taxon>
        <taxon>Cladocopium</taxon>
    </lineage>
</organism>
<evidence type="ECO:0000313" key="3">
    <source>
        <dbReference type="EMBL" id="CAI4014584.1"/>
    </source>
</evidence>
<reference evidence="4 5" key="2">
    <citation type="submission" date="2024-05" db="EMBL/GenBank/DDBJ databases">
        <authorList>
            <person name="Chen Y."/>
            <person name="Shah S."/>
            <person name="Dougan E. K."/>
            <person name="Thang M."/>
            <person name="Chan C."/>
        </authorList>
    </citation>
    <scope>NUCLEOTIDE SEQUENCE [LARGE SCALE GENOMIC DNA]</scope>
</reference>
<feature type="region of interest" description="Disordered" evidence="2">
    <location>
        <begin position="1"/>
        <end position="37"/>
    </location>
</feature>
<dbReference type="Gene3D" id="3.40.50.300">
    <property type="entry name" value="P-loop containing nucleotide triphosphate hydrolases"/>
    <property type="match status" value="1"/>
</dbReference>
<evidence type="ECO:0000313" key="5">
    <source>
        <dbReference type="Proteomes" id="UP001152797"/>
    </source>
</evidence>
<protein>
    <submittedName>
        <fullName evidence="3">Uncharacterized protein</fullName>
    </submittedName>
</protein>
<feature type="coiled-coil region" evidence="1">
    <location>
        <begin position="491"/>
        <end position="518"/>
    </location>
</feature>
<feature type="compositionally biased region" description="Basic and acidic residues" evidence="2">
    <location>
        <begin position="205"/>
        <end position="218"/>
    </location>
</feature>
<gene>
    <name evidence="3" type="ORF">C1SCF055_LOCUS39477</name>
</gene>
<dbReference type="AlphaFoldDB" id="A0A9P1DSB6"/>
<feature type="non-terminal residue" evidence="3">
    <location>
        <position position="1"/>
    </location>
</feature>
<dbReference type="EMBL" id="CAMXCT010006434">
    <property type="protein sequence ID" value="CAI4014584.1"/>
    <property type="molecule type" value="Genomic_DNA"/>
</dbReference>